<organism evidence="3 4">
    <name type="scientific">Rhodovulum marinum</name>
    <dbReference type="NCBI Taxonomy" id="320662"/>
    <lineage>
        <taxon>Bacteria</taxon>
        <taxon>Pseudomonadati</taxon>
        <taxon>Pseudomonadota</taxon>
        <taxon>Alphaproteobacteria</taxon>
        <taxon>Rhodobacterales</taxon>
        <taxon>Paracoccaceae</taxon>
        <taxon>Rhodovulum</taxon>
    </lineage>
</organism>
<dbReference type="RefSeq" id="WP_132460997.1">
    <property type="nucleotide sequence ID" value="NZ_SLXP01000002.1"/>
</dbReference>
<evidence type="ECO:0000256" key="1">
    <source>
        <dbReference type="SAM" id="MobiDB-lite"/>
    </source>
</evidence>
<gene>
    <name evidence="3" type="ORF">EV662_102341</name>
</gene>
<dbReference type="OrthoDB" id="7874072at2"/>
<sequence>MTQARAIAMILGLAALAGCAAPPDRAPEGLRPVEAVPLPAERIAGTGPAPVADLRPIPPGPRAEAAKQAAAAAMATPPPEARRTCTAEFATRFRLPDAAVLMGEQGRTAAGWFVDLGRPDSDRTWRCQTDPAGRVVTVTPR</sequence>
<accession>A0A4R2Q5Q3</accession>
<evidence type="ECO:0000313" key="3">
    <source>
        <dbReference type="EMBL" id="TCP43148.1"/>
    </source>
</evidence>
<name>A0A4R2Q5Q3_9RHOB</name>
<dbReference type="EMBL" id="SLXP01000002">
    <property type="protein sequence ID" value="TCP43148.1"/>
    <property type="molecule type" value="Genomic_DNA"/>
</dbReference>
<evidence type="ECO:0000256" key="2">
    <source>
        <dbReference type="SAM" id="SignalP"/>
    </source>
</evidence>
<comment type="caution">
    <text evidence="3">The sequence shown here is derived from an EMBL/GenBank/DDBJ whole genome shotgun (WGS) entry which is preliminary data.</text>
</comment>
<feature type="compositionally biased region" description="Low complexity" evidence="1">
    <location>
        <begin position="62"/>
        <end position="75"/>
    </location>
</feature>
<feature type="signal peptide" evidence="2">
    <location>
        <begin position="1"/>
        <end position="20"/>
    </location>
</feature>
<proteinExistence type="predicted"/>
<dbReference type="Proteomes" id="UP000294835">
    <property type="component" value="Unassembled WGS sequence"/>
</dbReference>
<keyword evidence="4" id="KW-1185">Reference proteome</keyword>
<evidence type="ECO:0008006" key="5">
    <source>
        <dbReference type="Google" id="ProtNLM"/>
    </source>
</evidence>
<keyword evidence="2" id="KW-0732">Signal</keyword>
<dbReference type="AlphaFoldDB" id="A0A4R2Q5Q3"/>
<feature type="chain" id="PRO_5020527899" description="Peptidase inhibitor I78 family protein" evidence="2">
    <location>
        <begin position="21"/>
        <end position="141"/>
    </location>
</feature>
<dbReference type="PROSITE" id="PS51257">
    <property type="entry name" value="PROKAR_LIPOPROTEIN"/>
    <property type="match status" value="1"/>
</dbReference>
<reference evidence="3 4" key="1">
    <citation type="submission" date="2019-03" db="EMBL/GenBank/DDBJ databases">
        <title>Genomic Encyclopedia of Type Strains, Phase IV (KMG-IV): sequencing the most valuable type-strain genomes for metagenomic binning, comparative biology and taxonomic classification.</title>
        <authorList>
            <person name="Goeker M."/>
        </authorList>
    </citation>
    <scope>NUCLEOTIDE SEQUENCE [LARGE SCALE GENOMIC DNA]</scope>
    <source>
        <strain evidence="3 4">DSM 18063</strain>
    </source>
</reference>
<feature type="region of interest" description="Disordered" evidence="1">
    <location>
        <begin position="41"/>
        <end position="82"/>
    </location>
</feature>
<evidence type="ECO:0000313" key="4">
    <source>
        <dbReference type="Proteomes" id="UP000294835"/>
    </source>
</evidence>
<protein>
    <recommendedName>
        <fullName evidence="5">Peptidase inhibitor I78 family protein</fullName>
    </recommendedName>
</protein>